<protein>
    <submittedName>
        <fullName evidence="2">Uncharacterized protein</fullName>
    </submittedName>
</protein>
<dbReference type="AlphaFoldDB" id="A0A0W0GE19"/>
<sequence length="302" mass="33591">MKNPNIIEPPDRPSIGLSIRKRNELNLNIQAQNDEAILAHDPALGTLTLQAYYAYSLEEVENLVANQRYCEDVGPFPCCLSTRIETARRMRRVGWYVRIDKGDVGSNACPIDIDADEEDKEDVKPKIEIQQSLDSQFPCKEALKVEVACPSFAADVVNIDSLEGSVSEGEETRVKFEGPLPELEQTARIDVKNEQNERNSDLLRSRWLSVGDADDLFGPEPIQGQSAIDDDDDDIDPNLIHLPSTTRSGIHEHQVSTIRPRPPESIGSASPSPLPSSSSKRRRSPSPIPSTRSLRARTKRKS</sequence>
<gene>
    <name evidence="2" type="ORF">WG66_612</name>
</gene>
<evidence type="ECO:0000313" key="3">
    <source>
        <dbReference type="Proteomes" id="UP000054988"/>
    </source>
</evidence>
<dbReference type="Proteomes" id="UP000054988">
    <property type="component" value="Unassembled WGS sequence"/>
</dbReference>
<name>A0A0W0GE19_MONRR</name>
<accession>A0A0W0GE19</accession>
<proteinExistence type="predicted"/>
<comment type="caution">
    <text evidence="2">The sequence shown here is derived from an EMBL/GenBank/DDBJ whole genome shotgun (WGS) entry which is preliminary data.</text>
</comment>
<organism evidence="2 3">
    <name type="scientific">Moniliophthora roreri</name>
    <name type="common">Frosty pod rot fungus</name>
    <name type="synonym">Monilia roreri</name>
    <dbReference type="NCBI Taxonomy" id="221103"/>
    <lineage>
        <taxon>Eukaryota</taxon>
        <taxon>Fungi</taxon>
        <taxon>Dikarya</taxon>
        <taxon>Basidiomycota</taxon>
        <taxon>Agaricomycotina</taxon>
        <taxon>Agaricomycetes</taxon>
        <taxon>Agaricomycetidae</taxon>
        <taxon>Agaricales</taxon>
        <taxon>Marasmiineae</taxon>
        <taxon>Marasmiaceae</taxon>
        <taxon>Moniliophthora</taxon>
    </lineage>
</organism>
<evidence type="ECO:0000313" key="2">
    <source>
        <dbReference type="EMBL" id="KTB46807.1"/>
    </source>
</evidence>
<dbReference type="EMBL" id="LATX01000243">
    <property type="protein sequence ID" value="KTB46807.1"/>
    <property type="molecule type" value="Genomic_DNA"/>
</dbReference>
<evidence type="ECO:0000256" key="1">
    <source>
        <dbReference type="SAM" id="MobiDB-lite"/>
    </source>
</evidence>
<reference evidence="2 3" key="1">
    <citation type="submission" date="2015-12" db="EMBL/GenBank/DDBJ databases">
        <title>Draft genome sequence of Moniliophthora roreri, the causal agent of frosty pod rot of cacao.</title>
        <authorList>
            <person name="Aime M.C."/>
            <person name="Diaz-Valderrama J.R."/>
            <person name="Kijpornyongpan T."/>
            <person name="Phillips-Mora W."/>
        </authorList>
    </citation>
    <scope>NUCLEOTIDE SEQUENCE [LARGE SCALE GENOMIC DNA]</scope>
    <source>
        <strain evidence="2 3">MCA 2952</strain>
    </source>
</reference>
<feature type="compositionally biased region" description="Low complexity" evidence="1">
    <location>
        <begin position="265"/>
        <end position="278"/>
    </location>
</feature>
<feature type="region of interest" description="Disordered" evidence="1">
    <location>
        <begin position="214"/>
        <end position="302"/>
    </location>
</feature>